<dbReference type="EMBL" id="QXFT01000967">
    <property type="protein sequence ID" value="KAE9332406.1"/>
    <property type="molecule type" value="Genomic_DNA"/>
</dbReference>
<organism evidence="3 5">
    <name type="scientific">Phytophthora rubi</name>
    <dbReference type="NCBI Taxonomy" id="129364"/>
    <lineage>
        <taxon>Eukaryota</taxon>
        <taxon>Sar</taxon>
        <taxon>Stramenopiles</taxon>
        <taxon>Oomycota</taxon>
        <taxon>Peronosporomycetes</taxon>
        <taxon>Peronosporales</taxon>
        <taxon>Peronosporaceae</taxon>
        <taxon>Phytophthora</taxon>
    </lineage>
</organism>
<dbReference type="Proteomes" id="UP000429607">
    <property type="component" value="Unassembled WGS sequence"/>
</dbReference>
<evidence type="ECO:0000313" key="6">
    <source>
        <dbReference type="Proteomes" id="UP000435112"/>
    </source>
</evidence>
<evidence type="ECO:0000313" key="1">
    <source>
        <dbReference type="EMBL" id="KAE9013712.1"/>
    </source>
</evidence>
<comment type="caution">
    <text evidence="3">The sequence shown here is derived from an EMBL/GenBank/DDBJ whole genome shotgun (WGS) entry which is preliminary data.</text>
</comment>
<keyword evidence="5" id="KW-1185">Reference proteome</keyword>
<evidence type="ECO:0000313" key="5">
    <source>
        <dbReference type="Proteomes" id="UP000434957"/>
    </source>
</evidence>
<name>A0A6A4F2I9_9STRA</name>
<reference evidence="3 5" key="1">
    <citation type="submission" date="2018-08" db="EMBL/GenBank/DDBJ databases">
        <title>Genomic investigation of the strawberry pathogen Phytophthora fragariae indicates pathogenicity is determined by transcriptional variation in three key races.</title>
        <authorList>
            <person name="Adams T.M."/>
            <person name="Armitage A.D."/>
            <person name="Sobczyk M.K."/>
            <person name="Bates H.J."/>
            <person name="Dunwell J.M."/>
            <person name="Nellist C.F."/>
            <person name="Harrison R.J."/>
        </authorList>
    </citation>
    <scope>NUCLEOTIDE SEQUENCE [LARGE SCALE GENOMIC DNA]</scope>
    <source>
        <strain evidence="2 4">SCRP249</strain>
        <strain evidence="1 6">SCRP324</strain>
        <strain evidence="3 5">SCRP333</strain>
    </source>
</reference>
<accession>A0A6A4F2I9</accession>
<evidence type="ECO:0000313" key="4">
    <source>
        <dbReference type="Proteomes" id="UP000429607"/>
    </source>
</evidence>
<sequence length="51" mass="5473">MYTVVVLPMCTISASTTNSCLGRPPAGAAAAICRPHLDSKSYNSWYGYYLA</sequence>
<evidence type="ECO:0000313" key="2">
    <source>
        <dbReference type="EMBL" id="KAE9018985.1"/>
    </source>
</evidence>
<dbReference type="AlphaFoldDB" id="A0A6A4F2I9"/>
<evidence type="ECO:0000313" key="3">
    <source>
        <dbReference type="EMBL" id="KAE9332406.1"/>
    </source>
</evidence>
<proteinExistence type="predicted"/>
<dbReference type="EMBL" id="QXFU01001001">
    <property type="protein sequence ID" value="KAE9013712.1"/>
    <property type="molecule type" value="Genomic_DNA"/>
</dbReference>
<dbReference type="Proteomes" id="UP000434957">
    <property type="component" value="Unassembled WGS sequence"/>
</dbReference>
<protein>
    <submittedName>
        <fullName evidence="3">Uncharacterized protein</fullName>
    </submittedName>
</protein>
<dbReference type="Proteomes" id="UP000435112">
    <property type="component" value="Unassembled WGS sequence"/>
</dbReference>
<dbReference type="EMBL" id="QXFV01000983">
    <property type="protein sequence ID" value="KAE9018985.1"/>
    <property type="molecule type" value="Genomic_DNA"/>
</dbReference>
<gene>
    <name evidence="2" type="ORF">PR001_g13990</name>
    <name evidence="1" type="ORF">PR002_g14429</name>
    <name evidence="3" type="ORF">PR003_g14537</name>
</gene>